<evidence type="ECO:0000256" key="3">
    <source>
        <dbReference type="SAM" id="MobiDB-lite"/>
    </source>
</evidence>
<feature type="region of interest" description="Disordered" evidence="3">
    <location>
        <begin position="226"/>
        <end position="269"/>
    </location>
</feature>
<keyword evidence="2" id="KW-1015">Disulfide bond</keyword>
<evidence type="ECO:0000259" key="4">
    <source>
        <dbReference type="PROSITE" id="PS51352"/>
    </source>
</evidence>
<dbReference type="CDD" id="cd02968">
    <property type="entry name" value="SCO"/>
    <property type="match status" value="1"/>
</dbReference>
<feature type="domain" description="Thioredoxin" evidence="4">
    <location>
        <begin position="53"/>
        <end position="212"/>
    </location>
</feature>
<dbReference type="InterPro" id="IPR003782">
    <property type="entry name" value="SCO1/SenC"/>
</dbReference>
<dbReference type="AlphaFoldDB" id="A0A975SN59"/>
<protein>
    <submittedName>
        <fullName evidence="5">SCO family protein</fullName>
    </submittedName>
</protein>
<feature type="region of interest" description="Disordered" evidence="3">
    <location>
        <begin position="51"/>
        <end position="80"/>
    </location>
</feature>
<feature type="compositionally biased region" description="Low complexity" evidence="3">
    <location>
        <begin position="448"/>
        <end position="467"/>
    </location>
</feature>
<dbReference type="Proteomes" id="UP000683428">
    <property type="component" value="Chromosome"/>
</dbReference>
<feature type="binding site" evidence="1">
    <location>
        <position position="293"/>
    </location>
    <ligand>
        <name>Cu cation</name>
        <dbReference type="ChEBI" id="CHEBI:23378"/>
    </ligand>
</feature>
<sequence length="500" mass="52397">MSAHALRPSRPAAPQQGQRRPSRPAPGSGRGLLLAGLVGLTQAAWAGEALPSRPLSGPAPATEAWTTGAPQSINTAGTPGEAREAAPLFASSSNDLAAEAAAARREGRRLVVAFTLPDCPGCREMGREVFPDPATRTAFAHRFRTVHVDLAASAPLVGPDGKTWNRVEFAQSLHAYATPSFAFFDDQGAFLYRHTGTLDRAEFLRLGDYVASAAYEDQPFVPGQAVGHQTHAGKSHQASGVAPTLRADAPDPGLPRHPQFRLTDSQGQSRRLSDFRGRVVALAVGYTRCPDVCPTTLSSLKAALEALPERLRRRVQVIFATLDPERDSAALLGEYTAAFAPRGGLPFLGLGGNPEETQALIRQLSLVAEKRPAPGMDYTLDHTAGIFLIDAQGKLQGLEPYDGPLADLQADLATLAAGARPAKALAPTAEHTASPRAAPSIKASRHGGPTARAPRAAPAPAPLGLQDQPPPSPEAHPAPRSEPVARAALSPSGPDPVPPL</sequence>
<dbReference type="PANTHER" id="PTHR12151:SF25">
    <property type="entry name" value="LINALOOL DEHYDRATASE_ISOMERASE DOMAIN-CONTAINING PROTEIN"/>
    <property type="match status" value="1"/>
</dbReference>
<dbReference type="InterPro" id="IPR013766">
    <property type="entry name" value="Thioredoxin_domain"/>
</dbReference>
<proteinExistence type="predicted"/>
<evidence type="ECO:0000313" key="6">
    <source>
        <dbReference type="Proteomes" id="UP000683428"/>
    </source>
</evidence>
<feature type="domain" description="Thioredoxin" evidence="4">
    <location>
        <begin position="251"/>
        <end position="417"/>
    </location>
</feature>
<dbReference type="PANTHER" id="PTHR12151">
    <property type="entry name" value="ELECTRON TRANSPORT PROTIN SCO1/SENC FAMILY MEMBER"/>
    <property type="match status" value="1"/>
</dbReference>
<accession>A0A975SN59</accession>
<dbReference type="KEGG" id="aiq:Azoinq_02015"/>
<dbReference type="EMBL" id="CP064782">
    <property type="protein sequence ID" value="QWT49417.1"/>
    <property type="molecule type" value="Genomic_DNA"/>
</dbReference>
<feature type="compositionally biased region" description="Polar residues" evidence="3">
    <location>
        <begin position="64"/>
        <end position="77"/>
    </location>
</feature>
<reference evidence="5" key="1">
    <citation type="submission" date="2020-11" db="EMBL/GenBank/DDBJ databases">
        <title>Azospira inquinata sp. nov.</title>
        <authorList>
            <person name="Moe W.M."/>
            <person name="Mikes M.C."/>
        </authorList>
    </citation>
    <scope>NUCLEOTIDE SEQUENCE</scope>
    <source>
        <strain evidence="5">Azo-3</strain>
    </source>
</reference>
<gene>
    <name evidence="5" type="ORF">Azoinq_02015</name>
</gene>
<dbReference type="Pfam" id="PF13098">
    <property type="entry name" value="Thioredoxin_2"/>
    <property type="match status" value="1"/>
</dbReference>
<evidence type="ECO:0000256" key="1">
    <source>
        <dbReference type="PIRSR" id="PIRSR603782-1"/>
    </source>
</evidence>
<dbReference type="GO" id="GO:0046872">
    <property type="term" value="F:metal ion binding"/>
    <property type="evidence" value="ECO:0007669"/>
    <property type="project" value="UniProtKB-KW"/>
</dbReference>
<evidence type="ECO:0000256" key="2">
    <source>
        <dbReference type="PIRSR" id="PIRSR603782-2"/>
    </source>
</evidence>
<keyword evidence="6" id="KW-1185">Reference proteome</keyword>
<feature type="disulfide bond" description="Redox-active" evidence="2">
    <location>
        <begin position="289"/>
        <end position="293"/>
    </location>
</feature>
<feature type="binding site" evidence="1">
    <location>
        <position position="382"/>
    </location>
    <ligand>
        <name>Cu cation</name>
        <dbReference type="ChEBI" id="CHEBI:23378"/>
    </ligand>
</feature>
<organism evidence="5 6">
    <name type="scientific">Azospira inquinata</name>
    <dbReference type="NCBI Taxonomy" id="2785627"/>
    <lineage>
        <taxon>Bacteria</taxon>
        <taxon>Pseudomonadati</taxon>
        <taxon>Pseudomonadota</taxon>
        <taxon>Betaproteobacteria</taxon>
        <taxon>Rhodocyclales</taxon>
        <taxon>Rhodocyclaceae</taxon>
        <taxon>Azospira</taxon>
    </lineage>
</organism>
<keyword evidence="1" id="KW-0479">Metal-binding</keyword>
<feature type="region of interest" description="Disordered" evidence="3">
    <location>
        <begin position="1"/>
        <end position="31"/>
    </location>
</feature>
<dbReference type="InterPro" id="IPR012336">
    <property type="entry name" value="Thioredoxin-like_fold"/>
</dbReference>
<dbReference type="PROSITE" id="PS51352">
    <property type="entry name" value="THIOREDOXIN_2"/>
    <property type="match status" value="2"/>
</dbReference>
<evidence type="ECO:0000313" key="5">
    <source>
        <dbReference type="EMBL" id="QWT49417.1"/>
    </source>
</evidence>
<name>A0A975SN59_9RHOO</name>
<keyword evidence="1" id="KW-0186">Copper</keyword>
<dbReference type="RefSeq" id="WP_216127107.1">
    <property type="nucleotide sequence ID" value="NZ_CP064782.1"/>
</dbReference>
<dbReference type="Pfam" id="PF02630">
    <property type="entry name" value="SCO1-SenC"/>
    <property type="match status" value="1"/>
</dbReference>
<feature type="region of interest" description="Disordered" evidence="3">
    <location>
        <begin position="423"/>
        <end position="500"/>
    </location>
</feature>
<feature type="binding site" evidence="1">
    <location>
        <position position="289"/>
    </location>
    <ligand>
        <name>Cu cation</name>
        <dbReference type="ChEBI" id="CHEBI:23378"/>
    </ligand>
</feature>
<feature type="compositionally biased region" description="Low complexity" evidence="3">
    <location>
        <begin position="8"/>
        <end position="31"/>
    </location>
</feature>